<keyword evidence="7" id="KW-0694">RNA-binding</keyword>
<evidence type="ECO:0000256" key="8">
    <source>
        <dbReference type="ARBA" id="ARBA00023118"/>
    </source>
</evidence>
<dbReference type="Gene3D" id="3.30.420.10">
    <property type="entry name" value="Ribonuclease H-like superfamily/Ribonuclease H"/>
    <property type="match status" value="2"/>
</dbReference>
<dbReference type="EMBL" id="RYUH01000014">
    <property type="protein sequence ID" value="RYQ08845.1"/>
    <property type="molecule type" value="Genomic_DNA"/>
</dbReference>
<dbReference type="InterPro" id="IPR033114">
    <property type="entry name" value="HNH_CAS9"/>
</dbReference>
<dbReference type="GO" id="GO:0003677">
    <property type="term" value="F:DNA binding"/>
    <property type="evidence" value="ECO:0007669"/>
    <property type="project" value="UniProtKB-UniRule"/>
</dbReference>
<evidence type="ECO:0000256" key="13">
    <source>
        <dbReference type="SAM" id="MobiDB-lite"/>
    </source>
</evidence>
<dbReference type="InterPro" id="IPR041225">
    <property type="entry name" value="Cas9_Topo"/>
</dbReference>
<keyword evidence="6" id="KW-0460">Magnesium</keyword>
<dbReference type="Gene3D" id="3.30.70.3520">
    <property type="match status" value="1"/>
</dbReference>
<keyword evidence="8" id="KW-0051">Antiviral defense</keyword>
<dbReference type="Pfam" id="PF18541">
    <property type="entry name" value="RuvC_III"/>
    <property type="match status" value="1"/>
</dbReference>
<keyword evidence="9 12" id="KW-0238">DNA-binding</keyword>
<evidence type="ECO:0000256" key="3">
    <source>
        <dbReference type="ARBA" id="ARBA00022723"/>
    </source>
</evidence>
<comment type="cofactor">
    <cofactor evidence="1">
        <name>Mg(2+)</name>
        <dbReference type="ChEBI" id="CHEBI:18420"/>
    </cofactor>
</comment>
<gene>
    <name evidence="15" type="ORF">PG2093B_1399</name>
</gene>
<dbReference type="GO" id="GO:0003723">
    <property type="term" value="F:RNA binding"/>
    <property type="evidence" value="ECO:0007669"/>
    <property type="project" value="UniProtKB-UniRule"/>
</dbReference>
<keyword evidence="3" id="KW-0479">Metal-binding</keyword>
<evidence type="ECO:0000256" key="2">
    <source>
        <dbReference type="ARBA" id="ARBA00022722"/>
    </source>
</evidence>
<dbReference type="Pfam" id="PF17894">
    <property type="entry name" value="Cas9_Topo"/>
    <property type="match status" value="1"/>
</dbReference>
<accession>A0A4Q5A0W9</accession>
<evidence type="ECO:0000256" key="11">
    <source>
        <dbReference type="ARBA" id="ARBA00046380"/>
    </source>
</evidence>
<comment type="caution">
    <text evidence="15">The sequence shown here is derived from an EMBL/GenBank/DDBJ whole genome shotgun (WGS) entry which is preliminary data.</text>
</comment>
<dbReference type="GO" id="GO:0051607">
    <property type="term" value="P:defense response to virus"/>
    <property type="evidence" value="ECO:0007669"/>
    <property type="project" value="UniProtKB-KW"/>
</dbReference>
<feature type="region of interest" description="Disordered" evidence="13">
    <location>
        <begin position="44"/>
        <end position="67"/>
    </location>
</feature>
<name>A0A4Q5A0W9_9BIFI</name>
<evidence type="ECO:0000256" key="10">
    <source>
        <dbReference type="ARBA" id="ARBA00023211"/>
    </source>
</evidence>
<keyword evidence="5 12" id="KW-0378">Hydrolase</keyword>
<dbReference type="GO" id="GO:0016787">
    <property type="term" value="F:hydrolase activity"/>
    <property type="evidence" value="ECO:0007669"/>
    <property type="project" value="UniProtKB-KW"/>
</dbReference>
<dbReference type="InterPro" id="IPR028629">
    <property type="entry name" value="Cas9"/>
</dbReference>
<evidence type="ECO:0000256" key="9">
    <source>
        <dbReference type="ARBA" id="ARBA00023125"/>
    </source>
</evidence>
<proteinExistence type="predicted"/>
<dbReference type="Pfam" id="PF01844">
    <property type="entry name" value="HNH"/>
    <property type="match status" value="1"/>
</dbReference>
<comment type="subunit">
    <text evidence="11">Monomer. Binds crRNA and tracrRNA.</text>
</comment>
<dbReference type="InterPro" id="IPR003615">
    <property type="entry name" value="HNH_nuc"/>
</dbReference>
<dbReference type="Gene3D" id="1.10.30.50">
    <property type="match status" value="1"/>
</dbReference>
<dbReference type="InterPro" id="IPR041383">
    <property type="entry name" value="RuvC_III"/>
</dbReference>
<sequence>MKQRRYTIGVDVGLYSVGLAAIELDETGMPVRILKAMSVIHDGGVDPNSQKSGDSRRQQAGIARRTRRMRRRRKARLARLDKKLSDLGFPIVDERLLHGFGAWQIRALAASEYIENEDERRRAISIACRHVARHRGWRNPYIRVESLLSVDAPSSEQYQQLRDSAIAKLGGEYIPETATPAQIIYAVLAENHGPAIRIRTSTGSKKLGVREGLISTRLMQADYAYELRTIFKQQHVSEEVARELILAIFEAKSPRGSAERRAGRDALDPMEIRASKASLAFQRYRIANIITNLRILDGNALRPLTVDEKQRVYQRLASQQTGENLLWNDICRELGLPRNRLKGVGSLTQDGEERVTSQPPQLTSVQRIMGLKDSKLRKLLQQWWNETDDSTHEAMISLLSNAVDIDDKREDPVFTEAIEFIERLDDDALTKLDSIDLPSGRAAYSVKTLNKLTRRMLDTDDDLHAARKALFGVDDNWRPPQLPIHAPLGNAAVDRVLKIVHRFLIAAQSRWGNPESVQIEHVRNGFSSIPTARQDKRDYESYLAKRNAYRAQQAEDLKKEFGLDTVRDYDLRRIECITRQNGECLYCGRTISFKTCEMDHIVPRKGVGSTNTRNNFAAVCEECNRSKSNMPFAVWAQTDAARQRGVSLEDALARVKMFNIDSLAMSSREARNFMNSVIARLRETEQDEPIDNRSIESVAWMADELHRRIDWYYNSARYTGTLAADEPAATRVSVYQGSITAEARKASQIDGQIHFAGAKYKTRLDRRHHAIDAAVIAIMTSGAAQALQIRRNLHIAQNAIGHIEKDEVAWKEYPTLDDRGYAAYRKWVESMRALLDLLNEALDADRIPVTHLYRYSSGNSAAHDATIHPLVRVPLSNAMDAKLIAKASTPALYCALTRLPEYSPKNGLPEDMHREITVNGTYYTASDTVTFFSGNSVQIAVQRGSADIGCAIHHARIYKWYKENKKGERTYSYGMIRVFQPDLLRATHEDLFTCALPEQSISMRYADHNVVDAIRDERAEYKGYLVVGDEIELDFPDDVSDQLVSFLNLFEQDLHVDSTILGRWVVTGFESATRINLRPSVLALEGLSKVLERLDVDSKVLANVNTLFSRSWRLTIGKILPYKATVVRRNTLGEKRYVSYNHMPVCWSFD</sequence>
<dbReference type="GO" id="GO:0004519">
    <property type="term" value="F:endonuclease activity"/>
    <property type="evidence" value="ECO:0007669"/>
    <property type="project" value="UniProtKB-UniRule"/>
</dbReference>
<organism evidence="15 16">
    <name type="scientific">Bifidobacterium pseudolongum subsp. globosum</name>
    <dbReference type="NCBI Taxonomy" id="1690"/>
    <lineage>
        <taxon>Bacteria</taxon>
        <taxon>Bacillati</taxon>
        <taxon>Actinomycetota</taxon>
        <taxon>Actinomycetes</taxon>
        <taxon>Bifidobacteriales</taxon>
        <taxon>Bifidobacteriaceae</taxon>
        <taxon>Bifidobacterium</taxon>
    </lineage>
</organism>
<keyword evidence="2 12" id="KW-0540">Nuclease</keyword>
<evidence type="ECO:0000256" key="5">
    <source>
        <dbReference type="ARBA" id="ARBA00022801"/>
    </source>
</evidence>
<evidence type="ECO:0000256" key="6">
    <source>
        <dbReference type="ARBA" id="ARBA00022842"/>
    </source>
</evidence>
<evidence type="ECO:0000256" key="1">
    <source>
        <dbReference type="ARBA" id="ARBA00001946"/>
    </source>
</evidence>
<evidence type="ECO:0000259" key="14">
    <source>
        <dbReference type="PROSITE" id="PS51749"/>
    </source>
</evidence>
<evidence type="ECO:0000256" key="4">
    <source>
        <dbReference type="ARBA" id="ARBA00022759"/>
    </source>
</evidence>
<dbReference type="PROSITE" id="PS51749">
    <property type="entry name" value="HNH_CAS9"/>
    <property type="match status" value="1"/>
</dbReference>
<dbReference type="SMART" id="SM00507">
    <property type="entry name" value="HNHc"/>
    <property type="match status" value="1"/>
</dbReference>
<dbReference type="InterPro" id="IPR002711">
    <property type="entry name" value="HNH"/>
</dbReference>
<keyword evidence="4 12" id="KW-0255">Endonuclease</keyword>
<dbReference type="InterPro" id="IPR040619">
    <property type="entry name" value="Cas9_alpha-helical_lobe"/>
</dbReference>
<evidence type="ECO:0000313" key="16">
    <source>
        <dbReference type="Proteomes" id="UP000292568"/>
    </source>
</evidence>
<dbReference type="GO" id="GO:0008270">
    <property type="term" value="F:zinc ion binding"/>
    <property type="evidence" value="ECO:0007669"/>
    <property type="project" value="InterPro"/>
</dbReference>
<reference evidence="15 16" key="1">
    <citation type="submission" date="2018-12" db="EMBL/GenBank/DDBJ databases">
        <title>Unveiling genomic diversity among members of the Bifidobacterium pseudolongum species, a widely distributed gut commensal of the animal kingdom.</title>
        <authorList>
            <person name="Lugli G.A."/>
            <person name="Duranti S."/>
            <person name="Albert K."/>
            <person name="Mancabelli L."/>
            <person name="Napoli S."/>
            <person name="Viappiani A."/>
            <person name="Anzalone R."/>
            <person name="Longhi G."/>
            <person name="Milani C."/>
            <person name="Turroni F."/>
            <person name="Alessandri G."/>
            <person name="Sela D.A."/>
            <person name="Van Sinderen D."/>
            <person name="Ventura M."/>
        </authorList>
    </citation>
    <scope>NUCLEOTIDE SEQUENCE [LARGE SCALE GENOMIC DNA]</scope>
    <source>
        <strain evidence="15 16">2093B</strain>
    </source>
</reference>
<keyword evidence="10" id="KW-0464">Manganese</keyword>
<evidence type="ECO:0000256" key="7">
    <source>
        <dbReference type="ARBA" id="ARBA00022884"/>
    </source>
</evidence>
<protein>
    <submittedName>
        <fullName evidence="15">HNH endonuclease</fullName>
    </submittedName>
</protein>
<dbReference type="InterPro" id="IPR036397">
    <property type="entry name" value="RNaseH_sf"/>
</dbReference>
<dbReference type="InterPro" id="IPR040796">
    <property type="entry name" value="Cas9_b_hairpin"/>
</dbReference>
<dbReference type="Pfam" id="PF17893">
    <property type="entry name" value="Cas9_b_hairpin"/>
    <property type="match status" value="1"/>
</dbReference>
<dbReference type="AlphaFoldDB" id="A0A4Q5A0W9"/>
<dbReference type="Pfam" id="PF18525">
    <property type="entry name" value="Cas9_C"/>
    <property type="match status" value="1"/>
</dbReference>
<dbReference type="NCBIfam" id="TIGR01865">
    <property type="entry name" value="cas_Csn1"/>
    <property type="match status" value="1"/>
</dbReference>
<dbReference type="InterPro" id="IPR041217">
    <property type="entry name" value="Cas9_C"/>
</dbReference>
<dbReference type="Proteomes" id="UP000292568">
    <property type="component" value="Unassembled WGS sequence"/>
</dbReference>
<feature type="domain" description="HNH Cas9-type" evidence="14">
    <location>
        <begin position="532"/>
        <end position="695"/>
    </location>
</feature>
<evidence type="ECO:0000313" key="15">
    <source>
        <dbReference type="EMBL" id="RYQ08845.1"/>
    </source>
</evidence>
<dbReference type="Pfam" id="PF18470">
    <property type="entry name" value="Cas9_a"/>
    <property type="match status" value="1"/>
</dbReference>
<evidence type="ECO:0000256" key="12">
    <source>
        <dbReference type="PROSITE-ProRule" id="PRU01085"/>
    </source>
</evidence>